<comment type="caution">
    <text evidence="3">The sequence shown here is derived from an EMBL/GenBank/DDBJ whole genome shotgun (WGS) entry which is preliminary data.</text>
</comment>
<dbReference type="SUPFAM" id="SSF52218">
    <property type="entry name" value="Flavoproteins"/>
    <property type="match status" value="1"/>
</dbReference>
<keyword evidence="4" id="KW-1185">Reference proteome</keyword>
<dbReference type="RefSeq" id="WP_377089321.1">
    <property type="nucleotide sequence ID" value="NZ_JBHSJL010000014.1"/>
</dbReference>
<dbReference type="InterPro" id="IPR001094">
    <property type="entry name" value="Flavdoxin-like"/>
</dbReference>
<evidence type="ECO:0000256" key="1">
    <source>
        <dbReference type="ARBA" id="ARBA00022630"/>
    </source>
</evidence>
<evidence type="ECO:0000313" key="4">
    <source>
        <dbReference type="Proteomes" id="UP001597389"/>
    </source>
</evidence>
<dbReference type="PRINTS" id="PR00369">
    <property type="entry name" value="FLAVODOXIN"/>
</dbReference>
<name>A0ABW4ZAU9_9BACT</name>
<dbReference type="EMBL" id="JBHUJB010000034">
    <property type="protein sequence ID" value="MFD2158845.1"/>
    <property type="molecule type" value="Genomic_DNA"/>
</dbReference>
<dbReference type="PROSITE" id="PS50902">
    <property type="entry name" value="FLAVODOXIN_LIKE"/>
    <property type="match status" value="1"/>
</dbReference>
<dbReference type="Gene3D" id="3.40.50.360">
    <property type="match status" value="1"/>
</dbReference>
<dbReference type="PANTHER" id="PTHR19384">
    <property type="entry name" value="NITRIC OXIDE SYNTHASE-RELATED"/>
    <property type="match status" value="1"/>
</dbReference>
<proteinExistence type="predicted"/>
<protein>
    <submittedName>
        <fullName evidence="3">Flavodoxin domain-containing protein</fullName>
    </submittedName>
</protein>
<gene>
    <name evidence="3" type="ORF">ACFSW8_08055</name>
</gene>
<sequence length="153" mass="16621">MTRKGNLILYGTQTGTAEDLGGELQEALEEMGVKAGCENVFDIEMSRLSEVERVFVLISTWGDGDPPDDAEGFCEWLEECDSGALNGLEYGVFGLGDSGYEQFCECGKFVDAKMEAAGGRRILERVDCDIDIDGPFAAWLELVKQSFGVPAIS</sequence>
<dbReference type="InterPro" id="IPR008254">
    <property type="entry name" value="Flavodoxin/NO_synth"/>
</dbReference>
<reference evidence="4" key="1">
    <citation type="journal article" date="2019" name="Int. J. Syst. Evol. Microbiol.">
        <title>The Global Catalogue of Microorganisms (GCM) 10K type strain sequencing project: providing services to taxonomists for standard genome sequencing and annotation.</title>
        <authorList>
            <consortium name="The Broad Institute Genomics Platform"/>
            <consortium name="The Broad Institute Genome Sequencing Center for Infectious Disease"/>
            <person name="Wu L."/>
            <person name="Ma J."/>
        </authorList>
    </citation>
    <scope>NUCLEOTIDE SEQUENCE [LARGE SCALE GENOMIC DNA]</scope>
    <source>
        <strain evidence="4">CCUG 57942</strain>
    </source>
</reference>
<accession>A0ABW4ZAU9</accession>
<feature type="domain" description="Flavodoxin-like" evidence="2">
    <location>
        <begin position="6"/>
        <end position="144"/>
    </location>
</feature>
<dbReference type="Pfam" id="PF00258">
    <property type="entry name" value="Flavodoxin_1"/>
    <property type="match status" value="1"/>
</dbReference>
<organism evidence="3 4">
    <name type="scientific">Rubritalea tangerina</name>
    <dbReference type="NCBI Taxonomy" id="430798"/>
    <lineage>
        <taxon>Bacteria</taxon>
        <taxon>Pseudomonadati</taxon>
        <taxon>Verrucomicrobiota</taxon>
        <taxon>Verrucomicrobiia</taxon>
        <taxon>Verrucomicrobiales</taxon>
        <taxon>Rubritaleaceae</taxon>
        <taxon>Rubritalea</taxon>
    </lineage>
</organism>
<evidence type="ECO:0000259" key="2">
    <source>
        <dbReference type="PROSITE" id="PS50902"/>
    </source>
</evidence>
<dbReference type="Proteomes" id="UP001597389">
    <property type="component" value="Unassembled WGS sequence"/>
</dbReference>
<keyword evidence="1" id="KW-0285">Flavoprotein</keyword>
<dbReference type="InterPro" id="IPR029039">
    <property type="entry name" value="Flavoprotein-like_sf"/>
</dbReference>
<evidence type="ECO:0000313" key="3">
    <source>
        <dbReference type="EMBL" id="MFD2158845.1"/>
    </source>
</evidence>